<keyword evidence="5" id="KW-0410">Iron transport</keyword>
<evidence type="ECO:0000256" key="13">
    <source>
        <dbReference type="ARBA" id="ARBA00023237"/>
    </source>
</evidence>
<keyword evidence="12 19" id="KW-0675">Receptor</keyword>
<dbReference type="SMART" id="SM00965">
    <property type="entry name" value="STN"/>
    <property type="match status" value="1"/>
</dbReference>
<evidence type="ECO:0000256" key="11">
    <source>
        <dbReference type="ARBA" id="ARBA00023136"/>
    </source>
</evidence>
<dbReference type="GO" id="GO:0038023">
    <property type="term" value="F:signaling receptor activity"/>
    <property type="evidence" value="ECO:0007669"/>
    <property type="project" value="InterPro"/>
</dbReference>
<dbReference type="Gene3D" id="2.40.170.20">
    <property type="entry name" value="TonB-dependent receptor, beta-barrel domain"/>
    <property type="match status" value="1"/>
</dbReference>
<evidence type="ECO:0000256" key="2">
    <source>
        <dbReference type="ARBA" id="ARBA00009810"/>
    </source>
</evidence>
<dbReference type="PROSITE" id="PS52016">
    <property type="entry name" value="TONB_DEPENDENT_REC_3"/>
    <property type="match status" value="1"/>
</dbReference>
<keyword evidence="13 14" id="KW-0998">Cell outer membrane</keyword>
<dbReference type="GO" id="GO:0009279">
    <property type="term" value="C:cell outer membrane"/>
    <property type="evidence" value="ECO:0007669"/>
    <property type="project" value="UniProtKB-SubCell"/>
</dbReference>
<dbReference type="InterPro" id="IPR010105">
    <property type="entry name" value="TonB_sidphr_rcpt"/>
</dbReference>
<keyword evidence="8" id="KW-0408">Iron</keyword>
<dbReference type="SUPFAM" id="SSF56935">
    <property type="entry name" value="Porins"/>
    <property type="match status" value="1"/>
</dbReference>
<keyword evidence="17" id="KW-1133">Transmembrane helix</keyword>
<dbReference type="NCBIfam" id="TIGR01783">
    <property type="entry name" value="TonB-siderophor"/>
    <property type="match status" value="1"/>
</dbReference>
<dbReference type="PANTHER" id="PTHR32552">
    <property type="entry name" value="FERRICHROME IRON RECEPTOR-RELATED"/>
    <property type="match status" value="1"/>
</dbReference>
<dbReference type="InterPro" id="IPR036942">
    <property type="entry name" value="Beta-barrel_TonB_sf"/>
</dbReference>
<accession>A0A9Q9DDK7</accession>
<dbReference type="InterPro" id="IPR039426">
    <property type="entry name" value="TonB-dep_rcpt-like"/>
</dbReference>
<evidence type="ECO:0000256" key="7">
    <source>
        <dbReference type="ARBA" id="ARBA00022729"/>
    </source>
</evidence>
<keyword evidence="7" id="KW-0732">Signal</keyword>
<dbReference type="Gene3D" id="2.170.130.10">
    <property type="entry name" value="TonB-dependent receptor, plug domain"/>
    <property type="match status" value="1"/>
</dbReference>
<keyword evidence="10 16" id="KW-0798">TonB box</keyword>
<keyword evidence="9" id="KW-0406">Ion transport</keyword>
<evidence type="ECO:0000256" key="3">
    <source>
        <dbReference type="ARBA" id="ARBA00022448"/>
    </source>
</evidence>
<dbReference type="GO" id="GO:0015344">
    <property type="term" value="F:siderophore uptake transmembrane transporter activity"/>
    <property type="evidence" value="ECO:0007669"/>
    <property type="project" value="TreeGrafter"/>
</dbReference>
<name>A0A9Q9DDK7_ENSAD</name>
<dbReference type="EMBL" id="CP098809">
    <property type="protein sequence ID" value="USJ27520.1"/>
    <property type="molecule type" value="Genomic_DNA"/>
</dbReference>
<dbReference type="InterPro" id="IPR010917">
    <property type="entry name" value="TonB_rcpt_CS"/>
</dbReference>
<dbReference type="CDD" id="cd01347">
    <property type="entry name" value="ligand_gated_channel"/>
    <property type="match status" value="1"/>
</dbReference>
<gene>
    <name evidence="19" type="ORF">NE863_34405</name>
</gene>
<evidence type="ECO:0000256" key="16">
    <source>
        <dbReference type="RuleBase" id="RU003357"/>
    </source>
</evidence>
<dbReference type="Pfam" id="PF00593">
    <property type="entry name" value="TonB_dep_Rec_b-barrel"/>
    <property type="match status" value="1"/>
</dbReference>
<proteinExistence type="inferred from homology"/>
<dbReference type="InterPro" id="IPR011662">
    <property type="entry name" value="Secretin/TonB_short_N"/>
</dbReference>
<organism evidence="19 20">
    <name type="scientific">Ensifer adhaerens</name>
    <name type="common">Sinorhizobium morelense</name>
    <dbReference type="NCBI Taxonomy" id="106592"/>
    <lineage>
        <taxon>Bacteria</taxon>
        <taxon>Pseudomonadati</taxon>
        <taxon>Pseudomonadota</taxon>
        <taxon>Alphaproteobacteria</taxon>
        <taxon>Hyphomicrobiales</taxon>
        <taxon>Rhizobiaceae</taxon>
        <taxon>Sinorhizobium/Ensifer group</taxon>
        <taxon>Ensifer</taxon>
    </lineage>
</organism>
<evidence type="ECO:0000313" key="19">
    <source>
        <dbReference type="EMBL" id="USJ27520.1"/>
    </source>
</evidence>
<dbReference type="Proteomes" id="UP001055460">
    <property type="component" value="Plasmid pB"/>
</dbReference>
<dbReference type="InterPro" id="IPR012910">
    <property type="entry name" value="Plug_dom"/>
</dbReference>
<evidence type="ECO:0000256" key="5">
    <source>
        <dbReference type="ARBA" id="ARBA00022496"/>
    </source>
</evidence>
<keyword evidence="19" id="KW-0614">Plasmid</keyword>
<feature type="transmembrane region" description="Helical" evidence="17">
    <location>
        <begin position="26"/>
        <end position="45"/>
    </location>
</feature>
<dbReference type="Pfam" id="PF07660">
    <property type="entry name" value="STN"/>
    <property type="match status" value="1"/>
</dbReference>
<geneLocation type="plasmid" evidence="19 20">
    <name>pB</name>
</geneLocation>
<evidence type="ECO:0000256" key="1">
    <source>
        <dbReference type="ARBA" id="ARBA00004571"/>
    </source>
</evidence>
<dbReference type="RefSeq" id="WP_252161114.1">
    <property type="nucleotide sequence ID" value="NZ_CP098809.1"/>
</dbReference>
<dbReference type="PROSITE" id="PS01156">
    <property type="entry name" value="TONB_DEPENDENT_REC_2"/>
    <property type="match status" value="1"/>
</dbReference>
<evidence type="ECO:0000313" key="20">
    <source>
        <dbReference type="Proteomes" id="UP001055460"/>
    </source>
</evidence>
<keyword evidence="11 14" id="KW-0472">Membrane</keyword>
<comment type="subcellular location">
    <subcellularLocation>
        <location evidence="1 14">Cell outer membrane</location>
        <topology evidence="1 14">Multi-pass membrane protein</topology>
    </subcellularLocation>
</comment>
<evidence type="ECO:0000256" key="9">
    <source>
        <dbReference type="ARBA" id="ARBA00023065"/>
    </source>
</evidence>
<evidence type="ECO:0000256" key="4">
    <source>
        <dbReference type="ARBA" id="ARBA00022452"/>
    </source>
</evidence>
<feature type="short sequence motif" description="TonB C-terminal box" evidence="15">
    <location>
        <begin position="817"/>
        <end position="834"/>
    </location>
</feature>
<evidence type="ECO:0000256" key="12">
    <source>
        <dbReference type="ARBA" id="ARBA00023170"/>
    </source>
</evidence>
<dbReference type="InterPro" id="IPR037066">
    <property type="entry name" value="Plug_dom_sf"/>
</dbReference>
<keyword evidence="4 14" id="KW-1134">Transmembrane beta strand</keyword>
<protein>
    <submittedName>
        <fullName evidence="19">TonB-dependent receptor</fullName>
    </submittedName>
</protein>
<keyword evidence="6 14" id="KW-0812">Transmembrane</keyword>
<evidence type="ECO:0000256" key="14">
    <source>
        <dbReference type="PROSITE-ProRule" id="PRU01360"/>
    </source>
</evidence>
<evidence type="ECO:0000256" key="17">
    <source>
        <dbReference type="SAM" id="Phobius"/>
    </source>
</evidence>
<feature type="domain" description="Secretin/TonB short N-terminal" evidence="18">
    <location>
        <begin position="79"/>
        <end position="130"/>
    </location>
</feature>
<dbReference type="InterPro" id="IPR000531">
    <property type="entry name" value="Beta-barrel_TonB"/>
</dbReference>
<dbReference type="GO" id="GO:0015891">
    <property type="term" value="P:siderophore transport"/>
    <property type="evidence" value="ECO:0007669"/>
    <property type="project" value="InterPro"/>
</dbReference>
<dbReference type="PANTHER" id="PTHR32552:SF74">
    <property type="entry name" value="HYDROXAMATE SIDEROPHORE RECEPTOR FHUE"/>
    <property type="match status" value="1"/>
</dbReference>
<reference evidence="19" key="1">
    <citation type="submission" date="2022-06" db="EMBL/GenBank/DDBJ databases">
        <title>Physiological and biochemical characterization and genomic elucidation of a strain of the genus Ensifer adhaerens M8 that combines arsenic oxidation and chromium reduction.</title>
        <authorList>
            <person name="Li X."/>
            <person name="Yu c."/>
        </authorList>
    </citation>
    <scope>NUCLEOTIDE SEQUENCE</scope>
    <source>
        <strain evidence="19">M8</strain>
        <plasmid evidence="19">pB</plasmid>
    </source>
</reference>
<evidence type="ECO:0000256" key="15">
    <source>
        <dbReference type="PROSITE-ProRule" id="PRU10144"/>
    </source>
</evidence>
<evidence type="ECO:0000256" key="6">
    <source>
        <dbReference type="ARBA" id="ARBA00022692"/>
    </source>
</evidence>
<comment type="similarity">
    <text evidence="2 14 16">Belongs to the TonB-dependent receptor family.</text>
</comment>
<sequence>MTGHDLAVDKKSVRGEAARRRAFSRAVHALIASTVLTTGLLALPFEAHAQQQTSQAVNFNIPAQPLASALSAFMKTSDWDVGYTTEAVNGKRSTAIAGHMSPERALRTLLSGTGINVRMSGPRTAALVVGSAVSGGATTGDATALAPIVAVGQGATTEGSNSYTTDEVTIGKGEQDIRHIPQSVSVVTRKQMDDRNVVTIDDALEEAPGVAMYDSPMGARYVYARGFMVDTYQYDGVNRSVYYPQANSFSEDMAAFDRVEVLRGATGLLQGAGNPGAAVNLVRKRPLDEKKLTVTQEIGSYQNFNTIVDATSPLNSEGSLRGRFVGSFNDREYFTDLAKSRNLFLYGILEADIADDTTVGFGGSYKHKTSTPCFHGLPMYKDGSDIGLPRDTCLGQSWNRWDTDQLSLFADVTHEFNDRWTWKTSLNYWKEKHDVKYEFSEGAIDPTTLSGSRMFAGLFDMDSANVALDSYVNGQYDLLGRTHELTLGASINSLVSDNDTSLAQLGISQNVFDPVSIPEVSDAWIRANSYRGANVRTRVRQEGIYGMTRVSVTDPLSVVLGGRLSWYKMTSRYRDTGEDYVSPYSENGVFTPYGGIIYDLTEDWSVYASYTSIFKPQDAVTADGEALKPIEGANYEVGVKGSLLDGQLNTSFALFRIDNKNRAEFDADNYPCATGMWGECYVASGKVRSEGFEVEASGEILPNLQLAASYTYAHTKYLEGENDVGQSFATYNPEHIVKVWSDYQFKDQLEGLSVGGGVRFQTESSRKSGAVTVSQPAYAVWGARIGYDINDHFSAAVNVDNIFDKKYYQTVSAPGWGNFYGEPRTVTLSLKATF</sequence>
<dbReference type="AlphaFoldDB" id="A0A9Q9DDK7"/>
<dbReference type="Pfam" id="PF07715">
    <property type="entry name" value="Plug"/>
    <property type="match status" value="1"/>
</dbReference>
<evidence type="ECO:0000256" key="8">
    <source>
        <dbReference type="ARBA" id="ARBA00023004"/>
    </source>
</evidence>
<dbReference type="FunFam" id="2.170.130.10:FF:000010">
    <property type="entry name" value="Ferripyoverdine receptor"/>
    <property type="match status" value="1"/>
</dbReference>
<evidence type="ECO:0000259" key="18">
    <source>
        <dbReference type="SMART" id="SM00965"/>
    </source>
</evidence>
<dbReference type="Gene3D" id="3.55.50.30">
    <property type="match status" value="1"/>
</dbReference>
<keyword evidence="3 14" id="KW-0813">Transport</keyword>
<evidence type="ECO:0000256" key="10">
    <source>
        <dbReference type="ARBA" id="ARBA00023077"/>
    </source>
</evidence>